<evidence type="ECO:0000313" key="2">
    <source>
        <dbReference type="EMBL" id="GAA0221195.1"/>
    </source>
</evidence>
<evidence type="ECO:0000313" key="3">
    <source>
        <dbReference type="Proteomes" id="UP001500967"/>
    </source>
</evidence>
<organism evidence="2 3">
    <name type="scientific">Cryptosporangium japonicum</name>
    <dbReference type="NCBI Taxonomy" id="80872"/>
    <lineage>
        <taxon>Bacteria</taxon>
        <taxon>Bacillati</taxon>
        <taxon>Actinomycetota</taxon>
        <taxon>Actinomycetes</taxon>
        <taxon>Cryptosporangiales</taxon>
        <taxon>Cryptosporangiaceae</taxon>
        <taxon>Cryptosporangium</taxon>
    </lineage>
</organism>
<feature type="transmembrane region" description="Helical" evidence="1">
    <location>
        <begin position="34"/>
        <end position="53"/>
    </location>
</feature>
<protein>
    <submittedName>
        <fullName evidence="2">Uncharacterized protein</fullName>
    </submittedName>
</protein>
<reference evidence="3" key="1">
    <citation type="journal article" date="2019" name="Int. J. Syst. Evol. Microbiol.">
        <title>The Global Catalogue of Microorganisms (GCM) 10K type strain sequencing project: providing services to taxonomists for standard genome sequencing and annotation.</title>
        <authorList>
            <consortium name="The Broad Institute Genomics Platform"/>
            <consortium name="The Broad Institute Genome Sequencing Center for Infectious Disease"/>
            <person name="Wu L."/>
            <person name="Ma J."/>
        </authorList>
    </citation>
    <scope>NUCLEOTIDE SEQUENCE [LARGE SCALE GENOMIC DNA]</scope>
    <source>
        <strain evidence="3">JCM 10425</strain>
    </source>
</reference>
<proteinExistence type="predicted"/>
<accession>A0ABP3D556</accession>
<feature type="transmembrane region" description="Helical" evidence="1">
    <location>
        <begin position="60"/>
        <end position="80"/>
    </location>
</feature>
<keyword evidence="1" id="KW-1133">Transmembrane helix</keyword>
<sequence length="88" mass="9267">MLSFLAAVVAWYVHEPAGYVVPPGVSNAYVRAQMFGDGVLWAVGGPLLGLLLARYFPKRGIAALVLGVLTMTLGFTDSVVSPEVCPVC</sequence>
<dbReference type="Proteomes" id="UP001500967">
    <property type="component" value="Unassembled WGS sequence"/>
</dbReference>
<keyword evidence="1" id="KW-0472">Membrane</keyword>
<keyword evidence="3" id="KW-1185">Reference proteome</keyword>
<name>A0ABP3D556_9ACTN</name>
<keyword evidence="1" id="KW-0812">Transmembrane</keyword>
<gene>
    <name evidence="2" type="ORF">GCM10009539_03000</name>
</gene>
<comment type="caution">
    <text evidence="2">The sequence shown here is derived from an EMBL/GenBank/DDBJ whole genome shotgun (WGS) entry which is preliminary data.</text>
</comment>
<evidence type="ECO:0000256" key="1">
    <source>
        <dbReference type="SAM" id="Phobius"/>
    </source>
</evidence>
<dbReference type="EMBL" id="BAAAGX010000002">
    <property type="protein sequence ID" value="GAA0221195.1"/>
    <property type="molecule type" value="Genomic_DNA"/>
</dbReference>